<evidence type="ECO:0000256" key="1">
    <source>
        <dbReference type="ARBA" id="ARBA00023015"/>
    </source>
</evidence>
<dbReference type="SMART" id="SM00342">
    <property type="entry name" value="HTH_ARAC"/>
    <property type="match status" value="1"/>
</dbReference>
<evidence type="ECO:0000256" key="2">
    <source>
        <dbReference type="ARBA" id="ARBA00023125"/>
    </source>
</evidence>
<dbReference type="AlphaFoldDB" id="A0A846MWY2"/>
<accession>A0A846MWY2</accession>
<feature type="domain" description="HTH araC/xylS-type" evidence="4">
    <location>
        <begin position="202"/>
        <end position="300"/>
    </location>
</feature>
<dbReference type="PRINTS" id="PR00032">
    <property type="entry name" value="HTHARAC"/>
</dbReference>
<dbReference type="InterPro" id="IPR050204">
    <property type="entry name" value="AraC_XylS_family_regulators"/>
</dbReference>
<protein>
    <submittedName>
        <fullName evidence="5">AraC-like DNA-binding protein</fullName>
    </submittedName>
</protein>
<dbReference type="EMBL" id="JAASRM010000001">
    <property type="protein sequence ID" value="NIK87572.1"/>
    <property type="molecule type" value="Genomic_DNA"/>
</dbReference>
<evidence type="ECO:0000313" key="5">
    <source>
        <dbReference type="EMBL" id="NIK87572.1"/>
    </source>
</evidence>
<evidence type="ECO:0000313" key="6">
    <source>
        <dbReference type="Proteomes" id="UP000570514"/>
    </source>
</evidence>
<keyword evidence="6" id="KW-1185">Reference proteome</keyword>
<dbReference type="InterPro" id="IPR018060">
    <property type="entry name" value="HTH_AraC"/>
</dbReference>
<dbReference type="PANTHER" id="PTHR46796:SF14">
    <property type="entry name" value="TRANSCRIPTIONAL REGULATORY PROTEIN"/>
    <property type="match status" value="1"/>
</dbReference>
<dbReference type="Gene3D" id="1.10.10.60">
    <property type="entry name" value="Homeodomain-like"/>
    <property type="match status" value="2"/>
</dbReference>
<dbReference type="PROSITE" id="PS00041">
    <property type="entry name" value="HTH_ARAC_FAMILY_1"/>
    <property type="match status" value="1"/>
</dbReference>
<dbReference type="PANTHER" id="PTHR46796">
    <property type="entry name" value="HTH-TYPE TRANSCRIPTIONAL ACTIVATOR RHAS-RELATED"/>
    <property type="match status" value="1"/>
</dbReference>
<dbReference type="RefSeq" id="WP_167081317.1">
    <property type="nucleotide sequence ID" value="NZ_BAAADC010000001.1"/>
</dbReference>
<dbReference type="InterPro" id="IPR020449">
    <property type="entry name" value="Tscrpt_reg_AraC-type_HTH"/>
</dbReference>
<dbReference type="InterPro" id="IPR009057">
    <property type="entry name" value="Homeodomain-like_sf"/>
</dbReference>
<name>A0A846MWY2_9PROT</name>
<keyword evidence="2 5" id="KW-0238">DNA-binding</keyword>
<dbReference type="SUPFAM" id="SSF46689">
    <property type="entry name" value="Homeodomain-like"/>
    <property type="match status" value="2"/>
</dbReference>
<organism evidence="5 6">
    <name type="scientific">Rhizomicrobium palustre</name>
    <dbReference type="NCBI Taxonomy" id="189966"/>
    <lineage>
        <taxon>Bacteria</taxon>
        <taxon>Pseudomonadati</taxon>
        <taxon>Pseudomonadota</taxon>
        <taxon>Alphaproteobacteria</taxon>
        <taxon>Micropepsales</taxon>
        <taxon>Micropepsaceae</taxon>
        <taxon>Rhizomicrobium</taxon>
    </lineage>
</organism>
<dbReference type="PROSITE" id="PS01124">
    <property type="entry name" value="HTH_ARAC_FAMILY_2"/>
    <property type="match status" value="1"/>
</dbReference>
<gene>
    <name evidence="5" type="ORF">FHS83_000890</name>
</gene>
<proteinExistence type="predicted"/>
<comment type="caution">
    <text evidence="5">The sequence shown here is derived from an EMBL/GenBank/DDBJ whole genome shotgun (WGS) entry which is preliminary data.</text>
</comment>
<sequence>MGLQAFETSEINSAARNTVAVRSSVTAVTYPKKHWNGLVAEVDELRGPGCHLAKKCADRAWLAVCLEERGGHVELRAKLDHTESRPWHGDARLYLVPARLPVWERADHIAFARRISFFFDAARLEEAGHDTQLLLQLSHIAVFSDPAIRQIATMLATETLQQEPNGRLYGESLVMALAAALLATAGKAQSQAHGGLAPRTLQRVIDYLEEKWRDQVSLAELAKLANISQSHFGRAFKASTGAPPSRWQTNIRIRHAQDMLLSAEQSLADIALNTGFADQSHFTRTFRQVVGTSPGAWRKSRG</sequence>
<keyword evidence="1" id="KW-0805">Transcription regulation</keyword>
<dbReference type="InterPro" id="IPR018062">
    <property type="entry name" value="HTH_AraC-typ_CS"/>
</dbReference>
<reference evidence="5 6" key="1">
    <citation type="submission" date="2020-03" db="EMBL/GenBank/DDBJ databases">
        <title>Genomic Encyclopedia of Type Strains, Phase IV (KMG-IV): sequencing the most valuable type-strain genomes for metagenomic binning, comparative biology and taxonomic classification.</title>
        <authorList>
            <person name="Goeker M."/>
        </authorList>
    </citation>
    <scope>NUCLEOTIDE SEQUENCE [LARGE SCALE GENOMIC DNA]</scope>
    <source>
        <strain evidence="5 6">DSM 19867</strain>
    </source>
</reference>
<evidence type="ECO:0000256" key="3">
    <source>
        <dbReference type="ARBA" id="ARBA00023163"/>
    </source>
</evidence>
<keyword evidence="3" id="KW-0804">Transcription</keyword>
<evidence type="ECO:0000259" key="4">
    <source>
        <dbReference type="PROSITE" id="PS01124"/>
    </source>
</evidence>
<dbReference type="Proteomes" id="UP000570514">
    <property type="component" value="Unassembled WGS sequence"/>
</dbReference>
<dbReference type="GO" id="GO:0043565">
    <property type="term" value="F:sequence-specific DNA binding"/>
    <property type="evidence" value="ECO:0007669"/>
    <property type="project" value="InterPro"/>
</dbReference>
<dbReference type="Pfam" id="PF12833">
    <property type="entry name" value="HTH_18"/>
    <property type="match status" value="1"/>
</dbReference>
<dbReference type="GO" id="GO:0003700">
    <property type="term" value="F:DNA-binding transcription factor activity"/>
    <property type="evidence" value="ECO:0007669"/>
    <property type="project" value="InterPro"/>
</dbReference>